<reference evidence="1 2" key="1">
    <citation type="submission" date="2023-07" db="EMBL/GenBank/DDBJ databases">
        <authorList>
            <person name="Girao M."/>
            <person name="Carvalho M.F."/>
        </authorList>
    </citation>
    <scope>NUCLEOTIDE SEQUENCE [LARGE SCALE GENOMIC DNA]</scope>
    <source>
        <strain evidence="1 2">66/93</strain>
    </source>
</reference>
<protein>
    <submittedName>
        <fullName evidence="1">Uncharacterized protein</fullName>
    </submittedName>
</protein>
<organism evidence="1 2">
    <name type="scientific">Nocardiopsis tropica</name>
    <dbReference type="NCBI Taxonomy" id="109330"/>
    <lineage>
        <taxon>Bacteria</taxon>
        <taxon>Bacillati</taxon>
        <taxon>Actinomycetota</taxon>
        <taxon>Actinomycetes</taxon>
        <taxon>Streptosporangiales</taxon>
        <taxon>Nocardiopsidaceae</taxon>
        <taxon>Nocardiopsis</taxon>
    </lineage>
</organism>
<dbReference type="Proteomes" id="UP001348641">
    <property type="component" value="Unassembled WGS sequence"/>
</dbReference>
<evidence type="ECO:0000313" key="1">
    <source>
        <dbReference type="EMBL" id="MEE2049102.1"/>
    </source>
</evidence>
<comment type="caution">
    <text evidence="1">The sequence shown here is derived from an EMBL/GenBank/DDBJ whole genome shotgun (WGS) entry which is preliminary data.</text>
</comment>
<dbReference type="EMBL" id="JAUUCC010000002">
    <property type="protein sequence ID" value="MEE2049102.1"/>
    <property type="molecule type" value="Genomic_DNA"/>
</dbReference>
<accession>A0ABU7KJ17</accession>
<dbReference type="RefSeq" id="WP_330156404.1">
    <property type="nucleotide sequence ID" value="NZ_BAAAJA010000013.1"/>
</dbReference>
<proteinExistence type="predicted"/>
<gene>
    <name evidence="1" type="ORF">Q8A49_01155</name>
</gene>
<sequence length="81" mass="9166">MDKICPNCLQPWPACVCVVPLVQDTAVTVSWCPWPHPVLSQQLRGPLLEPFGRSDTSDPPKEFCRDCSQPWPSCRCEGRRL</sequence>
<evidence type="ECO:0000313" key="2">
    <source>
        <dbReference type="Proteomes" id="UP001348641"/>
    </source>
</evidence>
<name>A0ABU7KJ17_9ACTN</name>